<dbReference type="InterPro" id="IPR018060">
    <property type="entry name" value="HTH_AraC"/>
</dbReference>
<keyword evidence="1" id="KW-0805">Transcription regulation</keyword>
<dbReference type="Gene3D" id="3.40.50.880">
    <property type="match status" value="1"/>
</dbReference>
<proteinExistence type="predicted"/>
<evidence type="ECO:0000256" key="1">
    <source>
        <dbReference type="ARBA" id="ARBA00023015"/>
    </source>
</evidence>
<dbReference type="RefSeq" id="WP_183415018.1">
    <property type="nucleotide sequence ID" value="NZ_JACHXA010000001.1"/>
</dbReference>
<name>A0A839SQW5_9PROT</name>
<accession>A0A839SQW5</accession>
<dbReference type="Gene3D" id="1.10.10.60">
    <property type="entry name" value="Homeodomain-like"/>
    <property type="match status" value="2"/>
</dbReference>
<organism evidence="5 6">
    <name type="scientific">Limibacillus halophilus</name>
    <dbReference type="NCBI Taxonomy" id="1579333"/>
    <lineage>
        <taxon>Bacteria</taxon>
        <taxon>Pseudomonadati</taxon>
        <taxon>Pseudomonadota</taxon>
        <taxon>Alphaproteobacteria</taxon>
        <taxon>Rhodospirillales</taxon>
        <taxon>Rhodovibrionaceae</taxon>
        <taxon>Limibacillus</taxon>
    </lineage>
</organism>
<dbReference type="GO" id="GO:0043565">
    <property type="term" value="F:sequence-specific DNA binding"/>
    <property type="evidence" value="ECO:0007669"/>
    <property type="project" value="InterPro"/>
</dbReference>
<reference evidence="5 6" key="1">
    <citation type="submission" date="2020-08" db="EMBL/GenBank/DDBJ databases">
        <title>Genomic Encyclopedia of Type Strains, Phase III (KMG-III): the genomes of soil and plant-associated and newly described type strains.</title>
        <authorList>
            <person name="Whitman W."/>
        </authorList>
    </citation>
    <scope>NUCLEOTIDE SEQUENCE [LARGE SCALE GENOMIC DNA]</scope>
    <source>
        <strain evidence="5 6">CECT 8803</strain>
    </source>
</reference>
<keyword evidence="3" id="KW-0804">Transcription</keyword>
<evidence type="ECO:0000259" key="4">
    <source>
        <dbReference type="PROSITE" id="PS01124"/>
    </source>
</evidence>
<dbReference type="InterPro" id="IPR018062">
    <property type="entry name" value="HTH_AraC-typ_CS"/>
</dbReference>
<dbReference type="PROSITE" id="PS00041">
    <property type="entry name" value="HTH_ARAC_FAMILY_1"/>
    <property type="match status" value="1"/>
</dbReference>
<dbReference type="SMART" id="SM00342">
    <property type="entry name" value="HTH_ARAC"/>
    <property type="match status" value="1"/>
</dbReference>
<dbReference type="EMBL" id="JACHXA010000001">
    <property type="protein sequence ID" value="MBB3064214.1"/>
    <property type="molecule type" value="Genomic_DNA"/>
</dbReference>
<dbReference type="InterPro" id="IPR050204">
    <property type="entry name" value="AraC_XylS_family_regulators"/>
</dbReference>
<evidence type="ECO:0000256" key="3">
    <source>
        <dbReference type="ARBA" id="ARBA00023163"/>
    </source>
</evidence>
<dbReference type="PANTHER" id="PTHR46796">
    <property type="entry name" value="HTH-TYPE TRANSCRIPTIONAL ACTIVATOR RHAS-RELATED"/>
    <property type="match status" value="1"/>
</dbReference>
<feature type="domain" description="HTH araC/xylS-type" evidence="4">
    <location>
        <begin position="223"/>
        <end position="321"/>
    </location>
</feature>
<dbReference type="SUPFAM" id="SSF52317">
    <property type="entry name" value="Class I glutamine amidotransferase-like"/>
    <property type="match status" value="1"/>
</dbReference>
<dbReference type="InterPro" id="IPR020449">
    <property type="entry name" value="Tscrpt_reg_AraC-type_HTH"/>
</dbReference>
<dbReference type="InterPro" id="IPR009057">
    <property type="entry name" value="Homeodomain-like_sf"/>
</dbReference>
<gene>
    <name evidence="5" type="ORF">FHR98_000479</name>
</gene>
<dbReference type="SUPFAM" id="SSF46689">
    <property type="entry name" value="Homeodomain-like"/>
    <property type="match status" value="2"/>
</dbReference>
<dbReference type="InterPro" id="IPR029062">
    <property type="entry name" value="Class_I_gatase-like"/>
</dbReference>
<sequence>MNDAAARSVRHHRVGLVLFDGFDLRGYANLAECLAVLNARLVDDFYECIPIGSAWSPVKARCGTKISVKARVGEGIDYRLILVLGERNAISAETGALPEWLRRAQRFGSELGGVGYGTWLLAQSGVLDNGPVTVPPDSRESFRETFSVTLEAAQSSCSGKGIITAAGSSGAMDMMLAWLRRRHGDLLAALAAKDLGLTVEDFALPGAAPEVAQRLGLTHPALTACIELMERNVETPLSKAALAKASKISLRQLERLFHQHVGMPPKVFYRHLRLKKAHQLLLHTPLSVMEVALATGFQSAGHFSRVYKEAFGSSPSQLRRTISTREDPRALIALV</sequence>
<dbReference type="GO" id="GO:0003700">
    <property type="term" value="F:DNA-binding transcription factor activity"/>
    <property type="evidence" value="ECO:0007669"/>
    <property type="project" value="InterPro"/>
</dbReference>
<dbReference type="Pfam" id="PF12833">
    <property type="entry name" value="HTH_18"/>
    <property type="match status" value="1"/>
</dbReference>
<keyword evidence="2" id="KW-0238">DNA-binding</keyword>
<dbReference type="Proteomes" id="UP000581135">
    <property type="component" value="Unassembled WGS sequence"/>
</dbReference>
<dbReference type="PROSITE" id="PS01124">
    <property type="entry name" value="HTH_ARAC_FAMILY_2"/>
    <property type="match status" value="1"/>
</dbReference>
<dbReference type="AlphaFoldDB" id="A0A839SQW5"/>
<evidence type="ECO:0000313" key="5">
    <source>
        <dbReference type="EMBL" id="MBB3064214.1"/>
    </source>
</evidence>
<protein>
    <submittedName>
        <fullName evidence="5">Transcriptional regulator GlxA family with amidase domain</fullName>
    </submittedName>
</protein>
<keyword evidence="6" id="KW-1185">Reference proteome</keyword>
<evidence type="ECO:0000313" key="6">
    <source>
        <dbReference type="Proteomes" id="UP000581135"/>
    </source>
</evidence>
<evidence type="ECO:0000256" key="2">
    <source>
        <dbReference type="ARBA" id="ARBA00023125"/>
    </source>
</evidence>
<comment type="caution">
    <text evidence="5">The sequence shown here is derived from an EMBL/GenBank/DDBJ whole genome shotgun (WGS) entry which is preliminary data.</text>
</comment>
<dbReference type="PRINTS" id="PR00032">
    <property type="entry name" value="HTHARAC"/>
</dbReference>